<dbReference type="Proteomes" id="UP001057474">
    <property type="component" value="Chromosome"/>
</dbReference>
<keyword evidence="3" id="KW-1185">Reference proteome</keyword>
<keyword evidence="1" id="KW-1133">Transmembrane helix</keyword>
<dbReference type="EMBL" id="CP071527">
    <property type="protein sequence ID" value="USQ12973.1"/>
    <property type="molecule type" value="Genomic_DNA"/>
</dbReference>
<evidence type="ECO:0000313" key="2">
    <source>
        <dbReference type="EMBL" id="USQ12973.1"/>
    </source>
</evidence>
<keyword evidence="1" id="KW-0472">Membrane</keyword>
<feature type="transmembrane region" description="Helical" evidence="1">
    <location>
        <begin position="268"/>
        <end position="288"/>
    </location>
</feature>
<organism evidence="2 3">
    <name type="scientific">Legionella lytica</name>
    <dbReference type="NCBI Taxonomy" id="96232"/>
    <lineage>
        <taxon>Bacteria</taxon>
        <taxon>Pseudomonadati</taxon>
        <taxon>Pseudomonadota</taxon>
        <taxon>Gammaproteobacteria</taxon>
        <taxon>Legionellales</taxon>
        <taxon>Legionellaceae</taxon>
        <taxon>Legionella</taxon>
    </lineage>
</organism>
<evidence type="ECO:0000313" key="3">
    <source>
        <dbReference type="Proteomes" id="UP001057474"/>
    </source>
</evidence>
<name>A0ABY4Y5R8_9GAMM</name>
<evidence type="ECO:0000256" key="1">
    <source>
        <dbReference type="SAM" id="Phobius"/>
    </source>
</evidence>
<keyword evidence="1" id="KW-0812">Transmembrane</keyword>
<dbReference type="RefSeq" id="WP_252579185.1">
    <property type="nucleotide sequence ID" value="NZ_CP071527.1"/>
</dbReference>
<proteinExistence type="predicted"/>
<gene>
    <name evidence="2" type="ORF">J2N86_09690</name>
</gene>
<protein>
    <recommendedName>
        <fullName evidence="4">Ankyrin repeat protein</fullName>
    </recommendedName>
</protein>
<sequence length="324" mass="36874">MSPITHKQARNMLQQACVRYVRHKKEQLNALVAESTVYPEVIFFQDAIGKKEPTPGFSDWIRCNYYSILNNIFSLSNNHSFTEYIHDELYIKQEKGERAQRFPQLKFTMYQAETFDQHDPAIVLYNLSLLVQLVDLIMSNNNPNWVTLKIDGNYQNSDYAYQEDDPLSLKIDKTIQQLRGLVSFISPLPNCKSEFALSCLNYRLNELTSGLSSYLKEIAVQELSDILNNDSINDEEAVNSVEFQLKNHSTLALLNKNNQSASEQNLKLLSVIAILIGVGIFTTLALVAKRLYDSGGTSINFFKPLSTNLCEDLEHITQSTNPTL</sequence>
<evidence type="ECO:0008006" key="4">
    <source>
        <dbReference type="Google" id="ProtNLM"/>
    </source>
</evidence>
<reference evidence="2" key="1">
    <citation type="submission" date="2021-03" db="EMBL/GenBank/DDBJ databases">
        <title>Legionella lytica PCM 2298.</title>
        <authorList>
            <person name="Koper P."/>
        </authorList>
    </citation>
    <scope>NUCLEOTIDE SEQUENCE</scope>
    <source>
        <strain evidence="2">PCM 2298</strain>
    </source>
</reference>
<accession>A0ABY4Y5R8</accession>